<reference evidence="1" key="1">
    <citation type="journal article" date="2014" name="Front. Microbiol.">
        <title>High frequency of phylogenetically diverse reductive dehalogenase-homologous genes in deep subseafloor sedimentary metagenomes.</title>
        <authorList>
            <person name="Kawai M."/>
            <person name="Futagami T."/>
            <person name="Toyoda A."/>
            <person name="Takaki Y."/>
            <person name="Nishi S."/>
            <person name="Hori S."/>
            <person name="Arai W."/>
            <person name="Tsubouchi T."/>
            <person name="Morono Y."/>
            <person name="Uchiyama I."/>
            <person name="Ito T."/>
            <person name="Fujiyama A."/>
            <person name="Inagaki F."/>
            <person name="Takami H."/>
        </authorList>
    </citation>
    <scope>NUCLEOTIDE SEQUENCE</scope>
    <source>
        <strain evidence="1">Expedition CK06-06</strain>
    </source>
</reference>
<dbReference type="EMBL" id="BARS01011566">
    <property type="protein sequence ID" value="GAF91337.1"/>
    <property type="molecule type" value="Genomic_DNA"/>
</dbReference>
<protein>
    <submittedName>
        <fullName evidence="1">Uncharacterized protein</fullName>
    </submittedName>
</protein>
<comment type="caution">
    <text evidence="1">The sequence shown here is derived from an EMBL/GenBank/DDBJ whole genome shotgun (WGS) entry which is preliminary data.</text>
</comment>
<feature type="non-terminal residue" evidence="1">
    <location>
        <position position="50"/>
    </location>
</feature>
<sequence>MAARSGKFARVFIGANAVVDIKSSKGSGITNEIIEHSALDKEFVQKHYGI</sequence>
<name>X0TT36_9ZZZZ</name>
<dbReference type="AlphaFoldDB" id="X0TT36"/>
<gene>
    <name evidence="1" type="ORF">S01H1_20987</name>
</gene>
<proteinExistence type="predicted"/>
<organism evidence="1">
    <name type="scientific">marine sediment metagenome</name>
    <dbReference type="NCBI Taxonomy" id="412755"/>
    <lineage>
        <taxon>unclassified sequences</taxon>
        <taxon>metagenomes</taxon>
        <taxon>ecological metagenomes</taxon>
    </lineage>
</organism>
<accession>X0TT36</accession>
<evidence type="ECO:0000313" key="1">
    <source>
        <dbReference type="EMBL" id="GAF91337.1"/>
    </source>
</evidence>